<feature type="region of interest" description="Disordered" evidence="2">
    <location>
        <begin position="173"/>
        <end position="198"/>
    </location>
</feature>
<comment type="caution">
    <text evidence="4">The sequence shown here is derived from an EMBL/GenBank/DDBJ whole genome shotgun (WGS) entry which is preliminary data.</text>
</comment>
<feature type="domain" description="DUF1023" evidence="3">
    <location>
        <begin position="316"/>
        <end position="483"/>
    </location>
</feature>
<evidence type="ECO:0000259" key="3">
    <source>
        <dbReference type="Pfam" id="PF06259"/>
    </source>
</evidence>
<name>A0A7K3LH34_9MYCO</name>
<accession>A0A7K3LH34</accession>
<proteinExistence type="predicted"/>
<dbReference type="Pfam" id="PF06259">
    <property type="entry name" value="Abhydrolase_8"/>
    <property type="match status" value="1"/>
</dbReference>
<sequence>MTFPTLSELRAATWDHLRTNAATWRNLGHSWESAFTEVYNSSLRPGGTDWTGAGAEAFQDRAYLDLIKIRGPADMAENAAGIAERGADTQAANKRSVLDAVDEAERADFTVGEFFSVTDTRTYYSSSAEQVEREKEAQDHYDFIQYRVQNLVTNEGDIARQLTTATAGLHEFSFGDEGADGGVGRDTLGPGLPPDDPQQFTQWWNQLSQEQKDAAYDRDHFIGNHPGMPFEDKSRYNERHMPELIANAEADVDRLQASRDKLALTPGGNLSTLSQLSMLDSQLQETRHNLDGYRNVRQAMQADPNGPPRYLSYLDNQGHAAVSIGNPDTASHNAVFVPGTGADLTTMGDNARRAADMHGAAVAANPNLQAGDVSVTTWMDYDRPMSVPLQAPWPSYAQHGAGALDSFENGMRASHIGAPSTDTVIGHSYGTTLVGAAVSDGHQLAADNVIAVASPGMLVNHASDLNINPGGAVYAMTDPSDPIIPANIFTSHTLGPNPMGADFGARDLQAGSGAGTGPGGLLPGLHTHGSYWNPNTPSLANLGAVIAGVPVPYPAGG</sequence>
<dbReference type="EMBL" id="JAACYR010000110">
    <property type="protein sequence ID" value="NDJ91661.1"/>
    <property type="molecule type" value="Genomic_DNA"/>
</dbReference>
<evidence type="ECO:0000313" key="5">
    <source>
        <dbReference type="Proteomes" id="UP000466523"/>
    </source>
</evidence>
<protein>
    <recommendedName>
        <fullName evidence="3">DUF1023 domain-containing protein</fullName>
    </recommendedName>
</protein>
<reference evidence="4 5" key="1">
    <citation type="submission" date="2020-01" db="EMBL/GenBank/DDBJ databases">
        <authorList>
            <person name="Sanchez-Estrada R."/>
            <person name="Gonzalez-Y-Merchand J.A."/>
            <person name="Rivera-Gutierrez S."/>
        </authorList>
    </citation>
    <scope>NUCLEOTIDE SEQUENCE [LARGE SCALE GENOMIC DNA]</scope>
    <source>
        <strain evidence="4 5">CST 7247</strain>
    </source>
</reference>
<dbReference type="RefSeq" id="WP_162113175.1">
    <property type="nucleotide sequence ID" value="NZ_JAACYR010000110.1"/>
</dbReference>
<dbReference type="Proteomes" id="UP000466523">
    <property type="component" value="Unassembled WGS sequence"/>
</dbReference>
<evidence type="ECO:0000256" key="2">
    <source>
        <dbReference type="SAM" id="MobiDB-lite"/>
    </source>
</evidence>
<gene>
    <name evidence="4" type="ORF">GWR20_21375</name>
</gene>
<evidence type="ECO:0000313" key="4">
    <source>
        <dbReference type="EMBL" id="NDJ91661.1"/>
    </source>
</evidence>
<dbReference type="InterPro" id="IPR010427">
    <property type="entry name" value="DUF1023"/>
</dbReference>
<feature type="coiled-coil region" evidence="1">
    <location>
        <begin position="245"/>
        <end position="303"/>
    </location>
</feature>
<organism evidence="4 5">
    <name type="scientific">Mycolicibacter kumamotonensis</name>
    <dbReference type="NCBI Taxonomy" id="354243"/>
    <lineage>
        <taxon>Bacteria</taxon>
        <taxon>Bacillati</taxon>
        <taxon>Actinomycetota</taxon>
        <taxon>Actinomycetes</taxon>
        <taxon>Mycobacteriales</taxon>
        <taxon>Mycobacteriaceae</taxon>
        <taxon>Mycolicibacter</taxon>
    </lineage>
</organism>
<dbReference type="AlphaFoldDB" id="A0A7K3LH34"/>
<keyword evidence="1" id="KW-0175">Coiled coil</keyword>
<evidence type="ECO:0000256" key="1">
    <source>
        <dbReference type="SAM" id="Coils"/>
    </source>
</evidence>